<protein>
    <recommendedName>
        <fullName evidence="3">Phage tail assembly protein</fullName>
    </recommendedName>
</protein>
<name>A0A348AJ08_9FIRM</name>
<dbReference type="AlphaFoldDB" id="A0A348AJ08"/>
<evidence type="ECO:0000313" key="1">
    <source>
        <dbReference type="EMBL" id="BBB91056.1"/>
    </source>
</evidence>
<dbReference type="KEGG" id="mana:MAMMFC1_01724"/>
<dbReference type="EMBL" id="AP018449">
    <property type="protein sequence ID" value="BBB91056.1"/>
    <property type="molecule type" value="Genomic_DNA"/>
</dbReference>
<proteinExistence type="predicted"/>
<keyword evidence="2" id="KW-1185">Reference proteome</keyword>
<dbReference type="Proteomes" id="UP000276437">
    <property type="component" value="Chromosome"/>
</dbReference>
<evidence type="ECO:0000313" key="2">
    <source>
        <dbReference type="Proteomes" id="UP000276437"/>
    </source>
</evidence>
<evidence type="ECO:0008006" key="3">
    <source>
        <dbReference type="Google" id="ProtNLM"/>
    </source>
</evidence>
<organism evidence="1 2">
    <name type="scientific">Methylomusa anaerophila</name>
    <dbReference type="NCBI Taxonomy" id="1930071"/>
    <lineage>
        <taxon>Bacteria</taxon>
        <taxon>Bacillati</taxon>
        <taxon>Bacillota</taxon>
        <taxon>Negativicutes</taxon>
        <taxon>Selenomonadales</taxon>
        <taxon>Sporomusaceae</taxon>
        <taxon>Methylomusa</taxon>
    </lineage>
</organism>
<sequence length="95" mass="10211">MKITFNKPVVLNGNEVKELIIGDVSTLTGRDILSAEKETRALGENSPILHLTNTFAAVIAAKLAKVPADDIIDLPANEFLTVVLNMQNELLGKGL</sequence>
<gene>
    <name evidence="1" type="ORF">MAMMFC1_01724</name>
</gene>
<accession>A0A348AJ08</accession>
<reference evidence="1 2" key="1">
    <citation type="journal article" date="2018" name="Int. J. Syst. Evol. Microbiol.">
        <title>Methylomusa anaerophila gen. nov., sp. nov., an anaerobic methanol-utilizing bacterium isolated from a microbial fuel cell.</title>
        <authorList>
            <person name="Amano N."/>
            <person name="Yamamuro A."/>
            <person name="Miyahara M."/>
            <person name="Kouzuma A."/>
            <person name="Abe T."/>
            <person name="Watanabe K."/>
        </authorList>
    </citation>
    <scope>NUCLEOTIDE SEQUENCE [LARGE SCALE GENOMIC DNA]</scope>
    <source>
        <strain evidence="1 2">MMFC1</strain>
    </source>
</reference>
<dbReference type="RefSeq" id="WP_126308121.1">
    <property type="nucleotide sequence ID" value="NZ_AP018449.1"/>
</dbReference>
<dbReference type="OrthoDB" id="2740098at2"/>